<protein>
    <submittedName>
        <fullName evidence="4">ROK family protein (Putative glucokinase)</fullName>
    </submittedName>
</protein>
<evidence type="ECO:0000256" key="1">
    <source>
        <dbReference type="ARBA" id="ARBA00002486"/>
    </source>
</evidence>
<evidence type="ECO:0000256" key="2">
    <source>
        <dbReference type="ARBA" id="ARBA00006479"/>
    </source>
</evidence>
<keyword evidence="5" id="KW-1185">Reference proteome</keyword>
<keyword evidence="4" id="KW-0418">Kinase</keyword>
<dbReference type="SUPFAM" id="SSF53067">
    <property type="entry name" value="Actin-like ATPase domain"/>
    <property type="match status" value="1"/>
</dbReference>
<comment type="similarity">
    <text evidence="2">Belongs to the ROK (NagC/XylR) family.</text>
</comment>
<gene>
    <name evidence="4" type="ORF">SAMN05444373_10532</name>
</gene>
<reference evidence="4 5" key="1">
    <citation type="submission" date="2016-11" db="EMBL/GenBank/DDBJ databases">
        <authorList>
            <person name="Varghese N."/>
            <person name="Submissions S."/>
        </authorList>
    </citation>
    <scope>NUCLEOTIDE SEQUENCE [LARGE SCALE GENOMIC DNA]</scope>
    <source>
        <strain evidence="4 5">DSM 19027</strain>
    </source>
</reference>
<dbReference type="Gene3D" id="1.10.10.10">
    <property type="entry name" value="Winged helix-like DNA-binding domain superfamily/Winged helix DNA-binding domain"/>
    <property type="match status" value="1"/>
</dbReference>
<dbReference type="PANTHER" id="PTHR18964:SF149">
    <property type="entry name" value="BIFUNCTIONAL UDP-N-ACETYLGLUCOSAMINE 2-EPIMERASE_N-ACETYLMANNOSAMINE KINASE"/>
    <property type="match status" value="1"/>
</dbReference>
<dbReference type="InterPro" id="IPR049874">
    <property type="entry name" value="ROK_cs"/>
</dbReference>
<accession>A0A1M6J756</accession>
<dbReference type="RefSeq" id="WP_188118503.1">
    <property type="nucleotide sequence ID" value="NZ_FQZP01000053.1"/>
</dbReference>
<dbReference type="SUPFAM" id="SSF46785">
    <property type="entry name" value="Winged helix' DNA-binding domain"/>
    <property type="match status" value="1"/>
</dbReference>
<dbReference type="CDD" id="cd24076">
    <property type="entry name" value="ASKHA_ATPase_ROK_BsXylR-like"/>
    <property type="match status" value="1"/>
</dbReference>
<keyword evidence="4" id="KW-0808">Transferase</keyword>
<dbReference type="InterPro" id="IPR000600">
    <property type="entry name" value="ROK"/>
</dbReference>
<name>A0A1M6J756_9FIRM</name>
<dbReference type="Proteomes" id="UP000324781">
    <property type="component" value="Unassembled WGS sequence"/>
</dbReference>
<organism evidence="4 5">
    <name type="scientific">Thermoclostridium caenicola</name>
    <dbReference type="NCBI Taxonomy" id="659425"/>
    <lineage>
        <taxon>Bacteria</taxon>
        <taxon>Bacillati</taxon>
        <taxon>Bacillota</taxon>
        <taxon>Clostridia</taxon>
        <taxon>Eubacteriales</taxon>
        <taxon>Oscillospiraceae</taxon>
        <taxon>Thermoclostridium</taxon>
    </lineage>
</organism>
<dbReference type="InterPro" id="IPR043129">
    <property type="entry name" value="ATPase_NBD"/>
</dbReference>
<dbReference type="Gene3D" id="3.30.420.40">
    <property type="match status" value="2"/>
</dbReference>
<evidence type="ECO:0000313" key="5">
    <source>
        <dbReference type="Proteomes" id="UP000324781"/>
    </source>
</evidence>
<dbReference type="PANTHER" id="PTHR18964">
    <property type="entry name" value="ROK (REPRESSOR, ORF, KINASE) FAMILY"/>
    <property type="match status" value="1"/>
</dbReference>
<dbReference type="GO" id="GO:0042732">
    <property type="term" value="P:D-xylose metabolic process"/>
    <property type="evidence" value="ECO:0007669"/>
    <property type="project" value="UniProtKB-KW"/>
</dbReference>
<dbReference type="GO" id="GO:0016301">
    <property type="term" value="F:kinase activity"/>
    <property type="evidence" value="ECO:0007669"/>
    <property type="project" value="UniProtKB-KW"/>
</dbReference>
<dbReference type="EMBL" id="FQZP01000053">
    <property type="protein sequence ID" value="SHJ42553.1"/>
    <property type="molecule type" value="Genomic_DNA"/>
</dbReference>
<keyword evidence="3" id="KW-0859">Xylose metabolism</keyword>
<dbReference type="InterPro" id="IPR036388">
    <property type="entry name" value="WH-like_DNA-bd_sf"/>
</dbReference>
<evidence type="ECO:0000313" key="4">
    <source>
        <dbReference type="EMBL" id="SHJ42553.1"/>
    </source>
</evidence>
<comment type="function">
    <text evidence="1">Transcriptional repressor of xylose-utilizing enzymes.</text>
</comment>
<dbReference type="InterPro" id="IPR036390">
    <property type="entry name" value="WH_DNA-bd_sf"/>
</dbReference>
<dbReference type="PROSITE" id="PS01125">
    <property type="entry name" value="ROK"/>
    <property type="match status" value="1"/>
</dbReference>
<sequence length="397" mass="43148">MREPKTGNNKYLKELNQATILDLIRTTAGISRKALADRTGLSATATGAIVKELLGAEFIREVGEGKSSGGRKPVMLELNPDSYYAFGFDIDMRFIYAVVLDITGKIHYEEKWENKSSLTPEEAVRQIRRIFDTVVSDLKLRKERILGVGVSIPGMLDITTRKIYLAPNLGWSDVDIREGLSQELDVPVYLDNEAMCSAFCENWLGICRGVEDFICINIESGIGAGIFVRGKIYRGYTGSAGEVGHISVDENGPRCKCGNVGCLETMASISAMAQKYRELVGETCPAVSENTIDQNFEALLKGAREGEPACLRIFRTAAVSLGKAIGYLINAFNPQTIVLGKKFPQYAGLVLDDIAKSAARTALAHLAESCTIVPSSFGENSSALGAAIIPIRKLFGK</sequence>
<proteinExistence type="inferred from homology"/>
<dbReference type="AlphaFoldDB" id="A0A1M6J756"/>
<evidence type="ECO:0000256" key="3">
    <source>
        <dbReference type="ARBA" id="ARBA00022629"/>
    </source>
</evidence>
<keyword evidence="3" id="KW-0119">Carbohydrate metabolism</keyword>
<dbReference type="Pfam" id="PF00480">
    <property type="entry name" value="ROK"/>
    <property type="match status" value="1"/>
</dbReference>
<dbReference type="Pfam" id="PF13412">
    <property type="entry name" value="HTH_24"/>
    <property type="match status" value="1"/>
</dbReference>